<proteinExistence type="predicted"/>
<dbReference type="EMBL" id="PDUG01000001">
    <property type="protein sequence ID" value="PIC53708.1"/>
    <property type="molecule type" value="Genomic_DNA"/>
</dbReference>
<dbReference type="Proteomes" id="UP000230233">
    <property type="component" value="Chromosome I"/>
</dbReference>
<dbReference type="PANTHER" id="PTHR21503:SF8">
    <property type="entry name" value="F-BOX ASSOCIATED DOMAIN-CONTAINING PROTEIN-RELATED"/>
    <property type="match status" value="1"/>
</dbReference>
<name>A0A2G5VPL1_9PELO</name>
<comment type="caution">
    <text evidence="1">The sequence shown here is derived from an EMBL/GenBank/DDBJ whole genome shotgun (WGS) entry which is preliminary data.</text>
</comment>
<reference evidence="2" key="1">
    <citation type="submission" date="2017-10" db="EMBL/GenBank/DDBJ databases">
        <title>Rapid genome shrinkage in a self-fertile nematode reveals novel sperm competition proteins.</title>
        <authorList>
            <person name="Yin D."/>
            <person name="Schwarz E.M."/>
            <person name="Thomas C.G."/>
            <person name="Felde R.L."/>
            <person name="Korf I.F."/>
            <person name="Cutter A.D."/>
            <person name="Schartner C.M."/>
            <person name="Ralston E.J."/>
            <person name="Meyer B.J."/>
            <person name="Haag E.S."/>
        </authorList>
    </citation>
    <scope>NUCLEOTIDE SEQUENCE [LARGE SCALE GENOMIC DNA]</scope>
    <source>
        <strain evidence="2">JU1422</strain>
    </source>
</reference>
<dbReference type="PANTHER" id="PTHR21503">
    <property type="entry name" value="F-BOX-CONTAINING HYPOTHETICAL PROTEIN C.ELEGANS"/>
    <property type="match status" value="1"/>
</dbReference>
<keyword evidence="2" id="KW-1185">Reference proteome</keyword>
<evidence type="ECO:0000313" key="1">
    <source>
        <dbReference type="EMBL" id="PIC53708.1"/>
    </source>
</evidence>
<accession>A0A2G5VPL1</accession>
<protein>
    <recommendedName>
        <fullName evidence="3">F-box domain-containing protein</fullName>
    </recommendedName>
</protein>
<dbReference type="AlphaFoldDB" id="A0A2G5VPL1"/>
<evidence type="ECO:0008006" key="3">
    <source>
        <dbReference type="Google" id="ProtNLM"/>
    </source>
</evidence>
<gene>
    <name evidence="1" type="primary">Cnig_chr_I.g3298</name>
    <name evidence="1" type="ORF">B9Z55_003298</name>
</gene>
<sequence length="375" mass="43003">MKLHRMPLLIKEIIVEELGFGERLFLSFTSKRTCSLVKLFRNEPSGFISITIDINNSELSVCVRKPHLSEPIPVKIRSRAINKLEFRIPYEQGYVKDSSAWIIDGSTVQAEKYSSAIYCSLNDERFGLDKNRNAVIVFGKLLRHLNSVLNIQECRECKYFMRLPVGLFRQLDCSYSYGRIETQTGYIANTSPEDLTFLLDHIKANHIILNVAVTSAPGYKYRKNPEKKRSIDVLKVAHYSWVDFSNLPAARVISILIEIPLNQMRTILVYWIAGRNREMEIGFFRMDELTDQDREALFSGIKTQDTQLTGAEIRSFIVSTKDIHKMRFPSSTVAVDVVRKSDGMRATVIEGDKRNMRVYHCSPGSYLNMSPSYTS</sequence>
<organism evidence="1 2">
    <name type="scientific">Caenorhabditis nigoni</name>
    <dbReference type="NCBI Taxonomy" id="1611254"/>
    <lineage>
        <taxon>Eukaryota</taxon>
        <taxon>Metazoa</taxon>
        <taxon>Ecdysozoa</taxon>
        <taxon>Nematoda</taxon>
        <taxon>Chromadorea</taxon>
        <taxon>Rhabditida</taxon>
        <taxon>Rhabditina</taxon>
        <taxon>Rhabditomorpha</taxon>
        <taxon>Rhabditoidea</taxon>
        <taxon>Rhabditidae</taxon>
        <taxon>Peloderinae</taxon>
        <taxon>Caenorhabditis</taxon>
    </lineage>
</organism>
<evidence type="ECO:0000313" key="2">
    <source>
        <dbReference type="Proteomes" id="UP000230233"/>
    </source>
</evidence>